<sequence length="87" mass="10056">MLKNLPEGVEIVDVEAFARIAEAAQQAGRQIDIDPKLLAKLKEEKEKLRKAYEQKVNEGKEKERQQKELKDEKKTKDKKEGGQHDEL</sequence>
<proteinExistence type="predicted"/>
<gene>
    <name evidence="2" type="ORF">TWF730_002256</name>
</gene>
<name>A0AAV9UD88_9PEZI</name>
<accession>A0AAV9UD88</accession>
<evidence type="ECO:0000256" key="1">
    <source>
        <dbReference type="SAM" id="MobiDB-lite"/>
    </source>
</evidence>
<dbReference type="AlphaFoldDB" id="A0AAV9UD88"/>
<comment type="caution">
    <text evidence="2">The sequence shown here is derived from an EMBL/GenBank/DDBJ whole genome shotgun (WGS) entry which is preliminary data.</text>
</comment>
<evidence type="ECO:0000313" key="3">
    <source>
        <dbReference type="Proteomes" id="UP001373714"/>
    </source>
</evidence>
<dbReference type="Proteomes" id="UP001373714">
    <property type="component" value="Unassembled WGS sequence"/>
</dbReference>
<keyword evidence="3" id="KW-1185">Reference proteome</keyword>
<feature type="region of interest" description="Disordered" evidence="1">
    <location>
        <begin position="52"/>
        <end position="87"/>
    </location>
</feature>
<evidence type="ECO:0000313" key="2">
    <source>
        <dbReference type="EMBL" id="KAK6338181.1"/>
    </source>
</evidence>
<reference evidence="2 3" key="1">
    <citation type="submission" date="2019-10" db="EMBL/GenBank/DDBJ databases">
        <authorList>
            <person name="Palmer J.M."/>
        </authorList>
    </citation>
    <scope>NUCLEOTIDE SEQUENCE [LARGE SCALE GENOMIC DNA]</scope>
    <source>
        <strain evidence="2 3">TWF730</strain>
    </source>
</reference>
<protein>
    <submittedName>
        <fullName evidence="2">Uncharacterized protein</fullName>
    </submittedName>
</protein>
<dbReference type="EMBL" id="JAVHNS010000012">
    <property type="protein sequence ID" value="KAK6338181.1"/>
    <property type="molecule type" value="Genomic_DNA"/>
</dbReference>
<organism evidence="2 3">
    <name type="scientific">Orbilia blumenaviensis</name>
    <dbReference type="NCBI Taxonomy" id="1796055"/>
    <lineage>
        <taxon>Eukaryota</taxon>
        <taxon>Fungi</taxon>
        <taxon>Dikarya</taxon>
        <taxon>Ascomycota</taxon>
        <taxon>Pezizomycotina</taxon>
        <taxon>Orbiliomycetes</taxon>
        <taxon>Orbiliales</taxon>
        <taxon>Orbiliaceae</taxon>
        <taxon>Orbilia</taxon>
    </lineage>
</organism>